<sequence length="288" mass="33252">MRYLRQSLDFLLFTNIFIAFGAVAQGLVTYHLIGAQPSYIILTFLFCATIFIYNISILIAKPKQPQLSKFRRVRWIFTHFKLNVSIAIMAAILLFFLFLLVSTPSKILIILLGILSLGYALPLFSAGDRKFGLRNIPGLKLILIALVWSLSSVVLPIFELQNQEVSLPDIIILTAKRFLLVAAITIPFDIRDIFQDKAYDLKTIPTVFGEKGAYIFCQIMLVSYLVLLFVFRNQGFNSNFFALTATTFLTGWLIFKSKWEKNEYYYFFYLDGILILQYLMLFFFSFIF</sequence>
<feature type="transmembrane region" description="Helical" evidence="5">
    <location>
        <begin position="211"/>
        <end position="230"/>
    </location>
</feature>
<dbReference type="AlphaFoldDB" id="A0A4U1C4C4"/>
<dbReference type="OrthoDB" id="1467772at2"/>
<dbReference type="Pfam" id="PF01040">
    <property type="entry name" value="UbiA"/>
    <property type="match status" value="1"/>
</dbReference>
<evidence type="ECO:0000256" key="5">
    <source>
        <dbReference type="SAM" id="Phobius"/>
    </source>
</evidence>
<feature type="transmembrane region" description="Helical" evidence="5">
    <location>
        <begin position="107"/>
        <end position="126"/>
    </location>
</feature>
<dbReference type="GO" id="GO:0016765">
    <property type="term" value="F:transferase activity, transferring alkyl or aryl (other than methyl) groups"/>
    <property type="evidence" value="ECO:0007669"/>
    <property type="project" value="InterPro"/>
</dbReference>
<gene>
    <name evidence="6" type="ORF">FA046_00575</name>
</gene>
<evidence type="ECO:0000256" key="4">
    <source>
        <dbReference type="ARBA" id="ARBA00023136"/>
    </source>
</evidence>
<keyword evidence="7" id="KW-1185">Reference proteome</keyword>
<feature type="transmembrane region" description="Helical" evidence="5">
    <location>
        <begin position="236"/>
        <end position="255"/>
    </location>
</feature>
<keyword evidence="2 5" id="KW-0812">Transmembrane</keyword>
<evidence type="ECO:0000256" key="2">
    <source>
        <dbReference type="ARBA" id="ARBA00022692"/>
    </source>
</evidence>
<feature type="transmembrane region" description="Helical" evidence="5">
    <location>
        <begin position="39"/>
        <end position="60"/>
    </location>
</feature>
<accession>A0A4U1C4C4</accession>
<keyword evidence="4 5" id="KW-0472">Membrane</keyword>
<evidence type="ECO:0000313" key="6">
    <source>
        <dbReference type="EMBL" id="TKC00209.1"/>
    </source>
</evidence>
<dbReference type="GO" id="GO:0016020">
    <property type="term" value="C:membrane"/>
    <property type="evidence" value="ECO:0007669"/>
    <property type="project" value="UniProtKB-SubCell"/>
</dbReference>
<dbReference type="Gene3D" id="1.20.120.1780">
    <property type="entry name" value="UbiA prenyltransferase"/>
    <property type="match status" value="1"/>
</dbReference>
<reference evidence="6 7" key="1">
    <citation type="submission" date="2019-04" db="EMBL/GenBank/DDBJ databases">
        <title>Pedobacter sp. AR-3-17 sp. nov., isolated from Arctic soil.</title>
        <authorList>
            <person name="Dahal R.H."/>
            <person name="Kim D.-U."/>
        </authorList>
    </citation>
    <scope>NUCLEOTIDE SEQUENCE [LARGE SCALE GENOMIC DNA]</scope>
    <source>
        <strain evidence="6 7">AR-3-17</strain>
    </source>
</reference>
<organism evidence="6 7">
    <name type="scientific">Pedobacter cryophilus</name>
    <dbReference type="NCBI Taxonomy" id="2571271"/>
    <lineage>
        <taxon>Bacteria</taxon>
        <taxon>Pseudomonadati</taxon>
        <taxon>Bacteroidota</taxon>
        <taxon>Sphingobacteriia</taxon>
        <taxon>Sphingobacteriales</taxon>
        <taxon>Sphingobacteriaceae</taxon>
        <taxon>Pedobacter</taxon>
    </lineage>
</organism>
<name>A0A4U1C4C4_9SPHI</name>
<proteinExistence type="predicted"/>
<evidence type="ECO:0000256" key="1">
    <source>
        <dbReference type="ARBA" id="ARBA00004141"/>
    </source>
</evidence>
<comment type="caution">
    <text evidence="6">The sequence shown here is derived from an EMBL/GenBank/DDBJ whole genome shotgun (WGS) entry which is preliminary data.</text>
</comment>
<protein>
    <recommendedName>
        <fullName evidence="8">Prenyltransferase</fullName>
    </recommendedName>
</protein>
<feature type="transmembrane region" description="Helical" evidence="5">
    <location>
        <begin position="80"/>
        <end position="101"/>
    </location>
</feature>
<feature type="transmembrane region" description="Helical" evidence="5">
    <location>
        <begin position="138"/>
        <end position="158"/>
    </location>
</feature>
<feature type="transmembrane region" description="Helical" evidence="5">
    <location>
        <begin position="267"/>
        <end position="287"/>
    </location>
</feature>
<evidence type="ECO:0008006" key="8">
    <source>
        <dbReference type="Google" id="ProtNLM"/>
    </source>
</evidence>
<dbReference type="RefSeq" id="WP_136824420.1">
    <property type="nucleotide sequence ID" value="NZ_SWBP01000001.1"/>
</dbReference>
<dbReference type="Proteomes" id="UP000308181">
    <property type="component" value="Unassembled WGS sequence"/>
</dbReference>
<dbReference type="EMBL" id="SWBP01000001">
    <property type="protein sequence ID" value="TKC00209.1"/>
    <property type="molecule type" value="Genomic_DNA"/>
</dbReference>
<keyword evidence="3 5" id="KW-1133">Transmembrane helix</keyword>
<dbReference type="InterPro" id="IPR000537">
    <property type="entry name" value="UbiA_prenyltransferase"/>
</dbReference>
<feature type="transmembrane region" description="Helical" evidence="5">
    <location>
        <begin position="12"/>
        <end position="33"/>
    </location>
</feature>
<evidence type="ECO:0000256" key="3">
    <source>
        <dbReference type="ARBA" id="ARBA00022989"/>
    </source>
</evidence>
<comment type="subcellular location">
    <subcellularLocation>
        <location evidence="1">Membrane</location>
        <topology evidence="1">Multi-pass membrane protein</topology>
    </subcellularLocation>
</comment>
<evidence type="ECO:0000313" key="7">
    <source>
        <dbReference type="Proteomes" id="UP000308181"/>
    </source>
</evidence>